<keyword evidence="1" id="KW-0479">Metal-binding</keyword>
<dbReference type="PANTHER" id="PTHR35848:SF6">
    <property type="entry name" value="CUPIN TYPE-2 DOMAIN-CONTAINING PROTEIN"/>
    <property type="match status" value="1"/>
</dbReference>
<dbReference type="EMBL" id="UINC01096730">
    <property type="protein sequence ID" value="SVC53861.1"/>
    <property type="molecule type" value="Genomic_DNA"/>
</dbReference>
<evidence type="ECO:0000259" key="2">
    <source>
        <dbReference type="Pfam" id="PF07883"/>
    </source>
</evidence>
<gene>
    <name evidence="3" type="ORF">METZ01_LOCUS306715</name>
</gene>
<dbReference type="InterPro" id="IPR013096">
    <property type="entry name" value="Cupin_2"/>
</dbReference>
<dbReference type="PANTHER" id="PTHR35848">
    <property type="entry name" value="OXALATE-BINDING PROTEIN"/>
    <property type="match status" value="1"/>
</dbReference>
<evidence type="ECO:0000256" key="1">
    <source>
        <dbReference type="ARBA" id="ARBA00022723"/>
    </source>
</evidence>
<organism evidence="3">
    <name type="scientific">marine metagenome</name>
    <dbReference type="NCBI Taxonomy" id="408172"/>
    <lineage>
        <taxon>unclassified sequences</taxon>
        <taxon>metagenomes</taxon>
        <taxon>ecological metagenomes</taxon>
    </lineage>
</organism>
<dbReference type="Pfam" id="PF07883">
    <property type="entry name" value="Cupin_2"/>
    <property type="match status" value="1"/>
</dbReference>
<dbReference type="InterPro" id="IPR011051">
    <property type="entry name" value="RmlC_Cupin_sf"/>
</dbReference>
<dbReference type="CDD" id="cd02208">
    <property type="entry name" value="cupin_RmlC-like"/>
    <property type="match status" value="1"/>
</dbReference>
<proteinExistence type="predicted"/>
<dbReference type="Gene3D" id="2.60.120.10">
    <property type="entry name" value="Jelly Rolls"/>
    <property type="match status" value="1"/>
</dbReference>
<evidence type="ECO:0000313" key="3">
    <source>
        <dbReference type="EMBL" id="SVC53861.1"/>
    </source>
</evidence>
<protein>
    <recommendedName>
        <fullName evidence="2">Cupin type-2 domain-containing protein</fullName>
    </recommendedName>
</protein>
<reference evidence="3" key="1">
    <citation type="submission" date="2018-05" db="EMBL/GenBank/DDBJ databases">
        <authorList>
            <person name="Lanie J.A."/>
            <person name="Ng W.-L."/>
            <person name="Kazmierczak K.M."/>
            <person name="Andrzejewski T.M."/>
            <person name="Davidsen T.M."/>
            <person name="Wayne K.J."/>
            <person name="Tettelin H."/>
            <person name="Glass J.I."/>
            <person name="Rusch D."/>
            <person name="Podicherti R."/>
            <person name="Tsui H.-C.T."/>
            <person name="Winkler M.E."/>
        </authorList>
    </citation>
    <scope>NUCLEOTIDE SEQUENCE</scope>
</reference>
<dbReference type="GO" id="GO:0046872">
    <property type="term" value="F:metal ion binding"/>
    <property type="evidence" value="ECO:0007669"/>
    <property type="project" value="UniProtKB-KW"/>
</dbReference>
<dbReference type="InterPro" id="IPR014710">
    <property type="entry name" value="RmlC-like_jellyroll"/>
</dbReference>
<feature type="domain" description="Cupin type-2" evidence="2">
    <location>
        <begin position="42"/>
        <end position="107"/>
    </location>
</feature>
<dbReference type="SUPFAM" id="SSF51182">
    <property type="entry name" value="RmlC-like cupins"/>
    <property type="match status" value="1"/>
</dbReference>
<dbReference type="InterPro" id="IPR051610">
    <property type="entry name" value="GPI/OXD"/>
</dbReference>
<name>A0A382N2T7_9ZZZZ</name>
<dbReference type="AlphaFoldDB" id="A0A382N2T7"/>
<sequence>MENNSKIPDIKNLQYKLKREGYYWSDVFDHTNSKETFLSIHKIQKNSGAPLHIHENEEIIFVIKGSIEAKIGRKLINVKKGQMVLIPQKTKHSLKNLKKEEAKIAIIFATNNPFSKTKYLK</sequence>
<accession>A0A382N2T7</accession>